<name>A0ABU1ULR4_9ACTN</name>
<reference evidence="1 2" key="1">
    <citation type="submission" date="2023-07" db="EMBL/GenBank/DDBJ databases">
        <title>Sorghum-associated microbial communities from plants grown in Nebraska, USA.</title>
        <authorList>
            <person name="Schachtman D."/>
        </authorList>
    </citation>
    <scope>NUCLEOTIDE SEQUENCE [LARGE SCALE GENOMIC DNA]</scope>
    <source>
        <strain evidence="1 2">BE248</strain>
    </source>
</reference>
<dbReference type="Proteomes" id="UP001257739">
    <property type="component" value="Unassembled WGS sequence"/>
</dbReference>
<keyword evidence="2" id="KW-1185">Reference proteome</keyword>
<accession>A0ABU1ULR4</accession>
<dbReference type="InterPro" id="IPR011008">
    <property type="entry name" value="Dimeric_a/b-barrel"/>
</dbReference>
<dbReference type="SUPFAM" id="SSF54909">
    <property type="entry name" value="Dimeric alpha+beta barrel"/>
    <property type="match status" value="1"/>
</dbReference>
<comment type="caution">
    <text evidence="1">The sequence shown here is derived from an EMBL/GenBank/DDBJ whole genome shotgun (WGS) entry which is preliminary data.</text>
</comment>
<evidence type="ECO:0000313" key="2">
    <source>
        <dbReference type="Proteomes" id="UP001257739"/>
    </source>
</evidence>
<dbReference type="EMBL" id="JAVDWH010000001">
    <property type="protein sequence ID" value="MDR7086127.1"/>
    <property type="molecule type" value="Genomic_DNA"/>
</dbReference>
<dbReference type="RefSeq" id="WP_309967367.1">
    <property type="nucleotide sequence ID" value="NZ_JAVDWH010000001.1"/>
</dbReference>
<organism evidence="1 2">
    <name type="scientific">Aeromicrobium panaciterrae</name>
    <dbReference type="NCBI Taxonomy" id="363861"/>
    <lineage>
        <taxon>Bacteria</taxon>
        <taxon>Bacillati</taxon>
        <taxon>Actinomycetota</taxon>
        <taxon>Actinomycetes</taxon>
        <taxon>Propionibacteriales</taxon>
        <taxon>Nocardioidaceae</taxon>
        <taxon>Aeromicrobium</taxon>
    </lineage>
</organism>
<gene>
    <name evidence="1" type="ORF">J2X11_000966</name>
</gene>
<evidence type="ECO:0000313" key="1">
    <source>
        <dbReference type="EMBL" id="MDR7086127.1"/>
    </source>
</evidence>
<sequence>MARDPNVPDEFNVYTLVILRRPADSPNLPEEELDRLQSLHLAHRAELREQGLIVANGPFLEQSDESLRGMSIFTCDLVEAARLNELDPLVIAGRLAYEVMEWWIAADTLAFPSGNAPEDRRSLPED</sequence>
<proteinExistence type="predicted"/>
<protein>
    <submittedName>
        <fullName evidence="1">Uncharacterized protein YciI</fullName>
    </submittedName>
</protein>